<keyword evidence="2" id="KW-1133">Transmembrane helix</keyword>
<dbReference type="InterPro" id="IPR008557">
    <property type="entry name" value="PhoX"/>
</dbReference>
<feature type="chain" id="PRO_5044773930" evidence="3">
    <location>
        <begin position="23"/>
        <end position="685"/>
    </location>
</feature>
<feature type="signal peptide" evidence="3">
    <location>
        <begin position="1"/>
        <end position="22"/>
    </location>
</feature>
<dbReference type="Pfam" id="PF05787">
    <property type="entry name" value="PhoX"/>
    <property type="match status" value="1"/>
</dbReference>
<dbReference type="PANTHER" id="PTHR35399:SF2">
    <property type="entry name" value="DUF839 DOMAIN-CONTAINING PROTEIN"/>
    <property type="match status" value="1"/>
</dbReference>
<organism evidence="4 5">
    <name type="scientific">Discostella pseudostelligera</name>
    <dbReference type="NCBI Taxonomy" id="259834"/>
    <lineage>
        <taxon>Eukaryota</taxon>
        <taxon>Sar</taxon>
        <taxon>Stramenopiles</taxon>
        <taxon>Ochrophyta</taxon>
        <taxon>Bacillariophyta</taxon>
        <taxon>Coscinodiscophyceae</taxon>
        <taxon>Thalassiosirophycidae</taxon>
        <taxon>Stephanodiscales</taxon>
        <taxon>Stephanodiscaceae</taxon>
        <taxon>Discostella</taxon>
    </lineage>
</organism>
<reference evidence="4 5" key="1">
    <citation type="submission" date="2024-10" db="EMBL/GenBank/DDBJ databases">
        <title>Updated reference genomes for cyclostephanoid diatoms.</title>
        <authorList>
            <person name="Roberts W.R."/>
            <person name="Alverson A.J."/>
        </authorList>
    </citation>
    <scope>NUCLEOTIDE SEQUENCE [LARGE SCALE GENOMIC DNA]</scope>
    <source>
        <strain evidence="4 5">AJA232-27</strain>
    </source>
</reference>
<gene>
    <name evidence="4" type="ORF">ACHAWU_009633</name>
</gene>
<evidence type="ECO:0000256" key="1">
    <source>
        <dbReference type="SAM" id="MobiDB-lite"/>
    </source>
</evidence>
<feature type="compositionally biased region" description="Polar residues" evidence="1">
    <location>
        <begin position="238"/>
        <end position="247"/>
    </location>
</feature>
<evidence type="ECO:0000313" key="4">
    <source>
        <dbReference type="EMBL" id="KAL3760954.1"/>
    </source>
</evidence>
<feature type="compositionally biased region" description="Low complexity" evidence="1">
    <location>
        <begin position="212"/>
        <end position="237"/>
    </location>
</feature>
<feature type="compositionally biased region" description="Polar residues" evidence="1">
    <location>
        <begin position="187"/>
        <end position="211"/>
    </location>
</feature>
<accession>A0ABD3MAC0</accession>
<dbReference type="AlphaFoldDB" id="A0ABD3MAC0"/>
<proteinExistence type="predicted"/>
<dbReference type="PANTHER" id="PTHR35399">
    <property type="entry name" value="SLR8030 PROTEIN"/>
    <property type="match status" value="1"/>
</dbReference>
<name>A0ABD3MAC0_9STRA</name>
<keyword evidence="2" id="KW-0812">Transmembrane</keyword>
<feature type="compositionally biased region" description="Polar residues" evidence="1">
    <location>
        <begin position="136"/>
        <end position="148"/>
    </location>
</feature>
<keyword evidence="3" id="KW-0732">Signal</keyword>
<protein>
    <submittedName>
        <fullName evidence="4">Uncharacterized protein</fullName>
    </submittedName>
</protein>
<keyword evidence="2" id="KW-0472">Membrane</keyword>
<feature type="transmembrane region" description="Helical" evidence="2">
    <location>
        <begin position="82"/>
        <end position="106"/>
    </location>
</feature>
<comment type="caution">
    <text evidence="4">The sequence shown here is derived from an EMBL/GenBank/DDBJ whole genome shotgun (WGS) entry which is preliminary data.</text>
</comment>
<keyword evidence="5" id="KW-1185">Reference proteome</keyword>
<evidence type="ECO:0000256" key="3">
    <source>
        <dbReference type="SAM" id="SignalP"/>
    </source>
</evidence>
<sequence length="685" mass="73212">MMWLRMVLSRTLLLTTHNKAKGSSSNFDIMVCNSDACDYNLGVIPLVSEEKECTSSFSSVIPGGRQAPPSLALLIRHQKTKLAGVLIFTLMMLAAVGALPGSMALMHDDQLPGDQSNSQSHADVTRIVISSDKADNTSSGGETSNVTVETPAIKLAEDGANSKRRKLQTSPTKKPVTRKPTRAPISKSPTRNPTRVPTRKPTSYPTTKNPVSSSPTHYPTTSPSNIPTSSSPSHNPTMVPSHNPTRFPTTNDPTSSSPSTSPTTSPSDIPTSSSTSSPTITPTNYPTIYPTTNNPTSHSSTNNPTPIAFVRGDLAITVESLGIKMCTGMSVKVLARAGQKVPLAGGGTSSINFHSQPDGAGIVPLSTGGYVYVTNSELSSAAGGVYGLYFDSSGNVSSFTKFLGSTTRNCGGGLTPWNTWITCEEFGTGQCWQIDPNPNQLRALVTPLGGTGGNFESVAVDNRNPLQPIFFVTEDAQYGALRKYTPLASSTTANFETVHAAGGTYEYLVILNSTHFKWSTDLQEGRNSQAASFAYCEGIDFHNGYLYFVSKTLYKMFVLDLDNGTYTSSSTKYGTLGTGGGNFNDQPDQIVRNGGDYLYLTEDGGSTPGVYSIHKPTGAKYAIFQGYSTALVNDETTGLAFSPDGRKMYAAFQDCGCLLEFTRDDGLSFDGEKLDLKFHTPTQIF</sequence>
<evidence type="ECO:0000256" key="2">
    <source>
        <dbReference type="SAM" id="Phobius"/>
    </source>
</evidence>
<dbReference type="SUPFAM" id="SSF63825">
    <property type="entry name" value="YWTD domain"/>
    <property type="match status" value="1"/>
</dbReference>
<dbReference type="Proteomes" id="UP001530293">
    <property type="component" value="Unassembled WGS sequence"/>
</dbReference>
<feature type="compositionally biased region" description="Low complexity" evidence="1">
    <location>
        <begin position="248"/>
        <end position="304"/>
    </location>
</feature>
<feature type="region of interest" description="Disordered" evidence="1">
    <location>
        <begin position="131"/>
        <end position="304"/>
    </location>
</feature>
<evidence type="ECO:0000313" key="5">
    <source>
        <dbReference type="Proteomes" id="UP001530293"/>
    </source>
</evidence>
<dbReference type="EMBL" id="JALLBG020000168">
    <property type="protein sequence ID" value="KAL3760954.1"/>
    <property type="molecule type" value="Genomic_DNA"/>
</dbReference>